<dbReference type="AlphaFoldDB" id="C1AA72"/>
<protein>
    <submittedName>
        <fullName evidence="2">Agmatine deiminase</fullName>
        <ecNumber evidence="2">3.5.3.12</ecNumber>
    </submittedName>
</protein>
<dbReference type="HOGENOM" id="CLU_037682_0_0_0"/>
<gene>
    <name evidence="2" type="primary">aguA</name>
    <name evidence="2" type="ordered locus">GAU_2628</name>
</gene>
<keyword evidence="3" id="KW-1185">Reference proteome</keyword>
<evidence type="ECO:0000313" key="2">
    <source>
        <dbReference type="EMBL" id="BAH39670.1"/>
    </source>
</evidence>
<reference evidence="3" key="1">
    <citation type="submission" date="2006-03" db="EMBL/GenBank/DDBJ databases">
        <title>Complete genome sequence of Gemmatimonas aurantiaca T-27 that represents a novel phylum Gemmatimonadetes.</title>
        <authorList>
            <person name="Takasaki K."/>
            <person name="Ichikawa N."/>
            <person name="Miura H."/>
            <person name="Matsushita S."/>
            <person name="Watanabe Y."/>
            <person name="Oguchi A."/>
            <person name="Ankai A."/>
            <person name="Yashiro I."/>
            <person name="Takahashi M."/>
            <person name="Terui Y."/>
            <person name="Fukui S."/>
            <person name="Yokoyama H."/>
            <person name="Tanikawa S."/>
            <person name="Hanada S."/>
            <person name="Kamagata Y."/>
            <person name="Fujita N."/>
        </authorList>
    </citation>
    <scope>NUCLEOTIDE SEQUENCE [LARGE SCALE GENOMIC DNA]</scope>
    <source>
        <strain evidence="3">T-27 / DSM 14586 / JCM 11422 / NBRC 100505</strain>
    </source>
</reference>
<name>C1AA72_GEMAT</name>
<dbReference type="GO" id="GO:0047632">
    <property type="term" value="F:agmatine deiminase activity"/>
    <property type="evidence" value="ECO:0007669"/>
    <property type="project" value="UniProtKB-EC"/>
</dbReference>
<keyword evidence="1 2" id="KW-0378">Hydrolase</keyword>
<dbReference type="Gene3D" id="3.75.10.10">
    <property type="entry name" value="L-arginine/glycine Amidinotransferase, Chain A"/>
    <property type="match status" value="1"/>
</dbReference>
<proteinExistence type="predicted"/>
<organism evidence="2 3">
    <name type="scientific">Gemmatimonas aurantiaca (strain DSM 14586 / JCM 11422 / NBRC 100505 / T-27)</name>
    <dbReference type="NCBI Taxonomy" id="379066"/>
    <lineage>
        <taxon>Bacteria</taxon>
        <taxon>Pseudomonadati</taxon>
        <taxon>Gemmatimonadota</taxon>
        <taxon>Gemmatimonadia</taxon>
        <taxon>Gemmatimonadales</taxon>
        <taxon>Gemmatimonadaceae</taxon>
        <taxon>Gemmatimonas</taxon>
    </lineage>
</organism>
<dbReference type="STRING" id="379066.GAU_2628"/>
<dbReference type="PANTHER" id="PTHR31377">
    <property type="entry name" value="AGMATINE DEIMINASE-RELATED"/>
    <property type="match status" value="1"/>
</dbReference>
<evidence type="ECO:0000313" key="3">
    <source>
        <dbReference type="Proteomes" id="UP000002209"/>
    </source>
</evidence>
<dbReference type="InterPro" id="IPR007466">
    <property type="entry name" value="Peptidyl-Arg-deiminase_porph"/>
</dbReference>
<dbReference type="Proteomes" id="UP000002209">
    <property type="component" value="Chromosome"/>
</dbReference>
<dbReference type="PANTHER" id="PTHR31377:SF0">
    <property type="entry name" value="AGMATINE DEIMINASE-RELATED"/>
    <property type="match status" value="1"/>
</dbReference>
<dbReference type="eggNOG" id="COG2957">
    <property type="taxonomic scope" value="Bacteria"/>
</dbReference>
<accession>C1AA72</accession>
<dbReference type="EMBL" id="AP009153">
    <property type="protein sequence ID" value="BAH39670.1"/>
    <property type="molecule type" value="Genomic_DNA"/>
</dbReference>
<dbReference type="EC" id="3.5.3.12" evidence="2"/>
<dbReference type="KEGG" id="gau:GAU_2628"/>
<dbReference type="SUPFAM" id="SSF55909">
    <property type="entry name" value="Pentein"/>
    <property type="match status" value="1"/>
</dbReference>
<dbReference type="Pfam" id="PF04371">
    <property type="entry name" value="PAD_porph"/>
    <property type="match status" value="1"/>
</dbReference>
<evidence type="ECO:0000256" key="1">
    <source>
        <dbReference type="ARBA" id="ARBA00022801"/>
    </source>
</evidence>
<dbReference type="GO" id="GO:0009446">
    <property type="term" value="P:putrescine biosynthetic process"/>
    <property type="evidence" value="ECO:0007669"/>
    <property type="project" value="InterPro"/>
</dbReference>
<sequence>MAASRAAVLKHGSGAVPPLRMPAEWERHDATWIGWPNHEPDWPGKFAPIPWVYTEIVRALAPYERVEILCHDESVVDSARHHLSQHGVDPAGYRLHVQPTDRVWLRDSGATGVMRPDGSIALVQWGFNGWAKYDNSSLDAHVPARMATIAELPRIEARRHDNGEPLILEGGGIETDGLGTMLVTEEWLLSDVQVRNPGFTRDDYERAFAEYLGISHTIWLGEGCVGDDTHGHIDDIARFVAPGVVVLAHEEDESDENHARSLDNLQRLKKARDARGKQIEVVTLPFPRAVIMDDMRLPASYANFYIGNGVCLVPTFNDRNDRVALNTMAELLPEHDVIGIHAVDLVWGLGTLHCLSQQQPAALEGDAR</sequence>
<dbReference type="GO" id="GO:0004668">
    <property type="term" value="F:protein-arginine deiminase activity"/>
    <property type="evidence" value="ECO:0007669"/>
    <property type="project" value="InterPro"/>
</dbReference>